<comment type="caution">
    <text evidence="1">The sequence shown here is derived from an EMBL/GenBank/DDBJ whole genome shotgun (WGS) entry which is preliminary data.</text>
</comment>
<dbReference type="EMBL" id="LGTK01000005">
    <property type="protein sequence ID" value="KPH77870.1"/>
    <property type="molecule type" value="Genomic_DNA"/>
</dbReference>
<evidence type="ECO:0000313" key="2">
    <source>
        <dbReference type="Proteomes" id="UP000037854"/>
    </source>
</evidence>
<organism evidence="1 2">
    <name type="scientific">Oceanobacillus caeni</name>
    <dbReference type="NCBI Taxonomy" id="405946"/>
    <lineage>
        <taxon>Bacteria</taxon>
        <taxon>Bacillati</taxon>
        <taxon>Bacillota</taxon>
        <taxon>Bacilli</taxon>
        <taxon>Bacillales</taxon>
        <taxon>Bacillaceae</taxon>
        <taxon>Oceanobacillus</taxon>
    </lineage>
</organism>
<gene>
    <name evidence="1" type="ORF">AFL42_02650</name>
</gene>
<protein>
    <recommendedName>
        <fullName evidence="3">Phage protein</fullName>
    </recommendedName>
</protein>
<proteinExistence type="predicted"/>
<keyword evidence="2" id="KW-1185">Reference proteome</keyword>
<dbReference type="Proteomes" id="UP000037854">
    <property type="component" value="Unassembled WGS sequence"/>
</dbReference>
<evidence type="ECO:0008006" key="3">
    <source>
        <dbReference type="Google" id="ProtNLM"/>
    </source>
</evidence>
<dbReference type="RefSeq" id="WP_060667749.1">
    <property type="nucleotide sequence ID" value="NZ_JARTGE010000027.1"/>
</dbReference>
<evidence type="ECO:0000313" key="1">
    <source>
        <dbReference type="EMBL" id="KPH77870.1"/>
    </source>
</evidence>
<reference evidence="1 2" key="1">
    <citation type="submission" date="2015-07" db="EMBL/GenBank/DDBJ databases">
        <title>High-quality draft genome sequence of Oceanobacillus caeni HM6, a bacillus isolated from a human feces.</title>
        <authorList>
            <person name="Kumar J."/>
            <person name="Verma M.K."/>
            <person name="Pandey R."/>
            <person name="Bhambi M."/>
            <person name="Chauhan N."/>
        </authorList>
    </citation>
    <scope>NUCLEOTIDE SEQUENCE [LARGE SCALE GENOMIC DNA]</scope>
    <source>
        <strain evidence="1 2">HM6</strain>
    </source>
</reference>
<accession>A0ABR5MMJ1</accession>
<sequence>MEELITKEIVERYYELNLVKKKIEAEINQLKKIFHTYFDNEYGENEKGELIKEQYKLQRQVRKTEKWAEKDTVEKLEELNMNDLIQIVKTPDSEKIHAAIELGLLKKSDIEGCLTNNYTKAITVKAVK</sequence>
<name>A0ABR5MMJ1_9BACI</name>